<gene>
    <name evidence="4" type="ORF">DQQ10_03840</name>
</gene>
<feature type="region of interest" description="Disordered" evidence="1">
    <location>
        <begin position="953"/>
        <end position="993"/>
    </location>
</feature>
<dbReference type="PANTHER" id="PTHR30441:SF8">
    <property type="entry name" value="DUF748 DOMAIN-CONTAINING PROTEIN"/>
    <property type="match status" value="1"/>
</dbReference>
<keyword evidence="2" id="KW-1133">Transmembrane helix</keyword>
<name>A0A364Y8B5_9BACT</name>
<dbReference type="RefSeq" id="WP_112745442.1">
    <property type="nucleotide sequence ID" value="NZ_QMFY01000001.1"/>
</dbReference>
<feature type="compositionally biased region" description="Basic and acidic residues" evidence="1">
    <location>
        <begin position="975"/>
        <end position="984"/>
    </location>
</feature>
<dbReference type="EMBL" id="QMFY01000001">
    <property type="protein sequence ID" value="RAW03227.1"/>
    <property type="molecule type" value="Genomic_DNA"/>
</dbReference>
<evidence type="ECO:0000259" key="3">
    <source>
        <dbReference type="Pfam" id="PF05170"/>
    </source>
</evidence>
<organism evidence="4 5">
    <name type="scientific">Pseudochryseolinea flava</name>
    <dbReference type="NCBI Taxonomy" id="2059302"/>
    <lineage>
        <taxon>Bacteria</taxon>
        <taxon>Pseudomonadati</taxon>
        <taxon>Bacteroidota</taxon>
        <taxon>Cytophagia</taxon>
        <taxon>Cytophagales</taxon>
        <taxon>Fulvivirgaceae</taxon>
        <taxon>Pseudochryseolinea</taxon>
    </lineage>
</organism>
<comment type="caution">
    <text evidence="4">The sequence shown here is derived from an EMBL/GenBank/DDBJ whole genome shotgun (WGS) entry which is preliminary data.</text>
</comment>
<evidence type="ECO:0000313" key="5">
    <source>
        <dbReference type="Proteomes" id="UP000251889"/>
    </source>
</evidence>
<keyword evidence="2" id="KW-0812">Transmembrane</keyword>
<dbReference type="InterPro" id="IPR007844">
    <property type="entry name" value="AsmA"/>
</dbReference>
<dbReference type="GO" id="GO:0090313">
    <property type="term" value="P:regulation of protein targeting to membrane"/>
    <property type="evidence" value="ECO:0007669"/>
    <property type="project" value="TreeGrafter"/>
</dbReference>
<dbReference type="OrthoDB" id="596403at2"/>
<protein>
    <recommendedName>
        <fullName evidence="3">AsmA domain-containing protein</fullName>
    </recommendedName>
</protein>
<reference evidence="4 5" key="1">
    <citation type="submission" date="2018-06" db="EMBL/GenBank/DDBJ databases">
        <title>Chryseolinea flavus sp. nov., a member of the phylum Bacteroidetes isolated from soil.</title>
        <authorList>
            <person name="Li Y."/>
            <person name="Wang J."/>
        </authorList>
    </citation>
    <scope>NUCLEOTIDE SEQUENCE [LARGE SCALE GENOMIC DNA]</scope>
    <source>
        <strain evidence="4 5">SDU1-6</strain>
    </source>
</reference>
<dbReference type="Proteomes" id="UP000251889">
    <property type="component" value="Unassembled WGS sequence"/>
</dbReference>
<accession>A0A364Y8B5</accession>
<keyword evidence="2" id="KW-0472">Membrane</keyword>
<evidence type="ECO:0000256" key="1">
    <source>
        <dbReference type="SAM" id="MobiDB-lite"/>
    </source>
</evidence>
<sequence length="993" mass="107918">MKKALKWVFIILGGLIVLILAAAFIIPVVFKDEIKAAIDKELAKSVNATVYLEPDNFSLSLFKNFPNISVQMKELGVINNEPFAGEVLFAAEELNVEVNLSDILFGDQLRVKGISLIKPVINIQVLPDGRANYDIAIPSADTVETPTEEPSDFSFGIDHWEIVDGDVTYNDRSMPFLMEIKGLDHAGSGDFTQDIFDLKTNTEADTVTMAYDGSEYLSNKRAFIDATISISEQYTKYTFKENTAKINDFAMSFDGWFKMNENDFGMDISFKSPENSFKSLLSIVPGMFTESFKDIQTKGDLAFNGFVKGTYSEKQMPAFNVNLLVKDGMFQYPDLPTAINNINVDLLIDNKDGVIDNTVIDLKKLHLDFGSNPVDARALITKMYPTNVDASLSAKLNLTELNKMFPMEGLSMKGNYSVDLKAKGVYDSLKKTIPAIDANMALANGYVKSADVPLPLDDIHFTSTIKNTSGVLAETFITVKDFTVLLDGEKFSADLLLQNLDDYTWDLKAKGGIDLEKMTKVFPLEGMTLAGKIKADIQTKGKFSDVQAERYDKLPTSGSASLKDFKYVTKDLPTVTMSQATMAFDPKKIELQNVNGTIGKSDFNVSGAVNNYLGYVFGKNETIKGVVNFNSTLLDLNEFMTDTEETTATTDTAAMSVIPVPQNIDFVLKSNIKQVKMMDYNITNAAGDIIVKDGIANLSGLKFNMLGGSFVVNGSYNTKDIEHPKYDFGLNVNSVSMKEASSASSLVSTYAPIAGLVNGNFSLKDFRISGELLKDMMPNMATVNGGGAIEIAQAALKDSKLVSGITSLTKLDNTSEVTLKDVAMSATIKDGRLSVKPFDVKFGEYKTTVSGSTGLDQSIDYNLKMNVPAGKLGTQLNSFLADKAGAKTDPNGTVPVNIALGGSVTNPSPKLVASGEQKQQVKDAVSNTAKEEAGKALEKAAKGTKAEDVIGGLLGKKDTTKTKTDSTKTPSQKQQAEEGAKDLIKGLLKKKKN</sequence>
<dbReference type="GO" id="GO:0005886">
    <property type="term" value="C:plasma membrane"/>
    <property type="evidence" value="ECO:0007669"/>
    <property type="project" value="TreeGrafter"/>
</dbReference>
<feature type="domain" description="AsmA" evidence="3">
    <location>
        <begin position="1"/>
        <end position="173"/>
    </location>
</feature>
<evidence type="ECO:0000256" key="2">
    <source>
        <dbReference type="SAM" id="Phobius"/>
    </source>
</evidence>
<proteinExistence type="predicted"/>
<dbReference type="AlphaFoldDB" id="A0A364Y8B5"/>
<dbReference type="Pfam" id="PF05170">
    <property type="entry name" value="AsmA"/>
    <property type="match status" value="1"/>
</dbReference>
<feature type="compositionally biased region" description="Basic and acidic residues" evidence="1">
    <location>
        <begin position="955"/>
        <end position="966"/>
    </location>
</feature>
<feature type="transmembrane region" description="Helical" evidence="2">
    <location>
        <begin position="7"/>
        <end position="30"/>
    </location>
</feature>
<dbReference type="PANTHER" id="PTHR30441">
    <property type="entry name" value="DUF748 DOMAIN-CONTAINING PROTEIN"/>
    <property type="match status" value="1"/>
</dbReference>
<dbReference type="InterPro" id="IPR052894">
    <property type="entry name" value="AsmA-related"/>
</dbReference>
<evidence type="ECO:0000313" key="4">
    <source>
        <dbReference type="EMBL" id="RAW03227.1"/>
    </source>
</evidence>
<keyword evidence="5" id="KW-1185">Reference proteome</keyword>